<name>A0A1F6G4G9_9BACT</name>
<gene>
    <name evidence="1" type="ORF">A2609_02060</name>
</gene>
<dbReference type="Proteomes" id="UP000176867">
    <property type="component" value="Unassembled WGS sequence"/>
</dbReference>
<reference evidence="1 2" key="1">
    <citation type="journal article" date="2016" name="Nat. Commun.">
        <title>Thousands of microbial genomes shed light on interconnected biogeochemical processes in an aquifer system.</title>
        <authorList>
            <person name="Anantharaman K."/>
            <person name="Brown C.T."/>
            <person name="Hug L.A."/>
            <person name="Sharon I."/>
            <person name="Castelle C.J."/>
            <person name="Probst A.J."/>
            <person name="Thomas B.C."/>
            <person name="Singh A."/>
            <person name="Wilkins M.J."/>
            <person name="Karaoz U."/>
            <person name="Brodie E.L."/>
            <person name="Williams K.H."/>
            <person name="Hubbard S.S."/>
            <person name="Banfield J.F."/>
        </authorList>
    </citation>
    <scope>NUCLEOTIDE SEQUENCE [LARGE SCALE GENOMIC DNA]</scope>
</reference>
<evidence type="ECO:0000313" key="1">
    <source>
        <dbReference type="EMBL" id="OGG92996.1"/>
    </source>
</evidence>
<dbReference type="EMBL" id="MFMU01000014">
    <property type="protein sequence ID" value="OGG92996.1"/>
    <property type="molecule type" value="Genomic_DNA"/>
</dbReference>
<sequence>MRKDKGIAFNLRRSGKSYTEIRDTLKIPVSTLSDWFSKVDWSKQLKGKLASKMQEQHTIRIVELNKIRGQHLEKAYEEAREEARKEFDAMKYNPLFIAGLMLYWGEGDKLTKHLTKIANTDPNLIRLYVFFLKKVCRIPEGKIKAQILVYPDLNEENCRRYWSRESGVDLKYFTKSSTIQGRHKTRRIAYGVCMVCISSTYFKVKVLEWLKLLSRELMNEAYYAKI</sequence>
<protein>
    <submittedName>
        <fullName evidence="1">Uncharacterized protein</fullName>
    </submittedName>
</protein>
<dbReference type="STRING" id="1798533.A2609_02060"/>
<comment type="caution">
    <text evidence="1">The sequence shown here is derived from an EMBL/GenBank/DDBJ whole genome shotgun (WGS) entry which is preliminary data.</text>
</comment>
<organism evidence="1 2">
    <name type="scientific">Candidatus Kaiserbacteria bacterium RIFOXYD1_FULL_47_14</name>
    <dbReference type="NCBI Taxonomy" id="1798533"/>
    <lineage>
        <taxon>Bacteria</taxon>
        <taxon>Candidatus Kaiseribacteriota</taxon>
    </lineage>
</organism>
<proteinExistence type="predicted"/>
<evidence type="ECO:0000313" key="2">
    <source>
        <dbReference type="Proteomes" id="UP000176867"/>
    </source>
</evidence>
<accession>A0A1F6G4G9</accession>
<dbReference type="AlphaFoldDB" id="A0A1F6G4G9"/>